<dbReference type="AlphaFoldDB" id="D6MY50"/>
<gene>
    <name evidence="1" type="ORF">t26-27</name>
</gene>
<sequence length="56" mass="6599">MSFQTALELFSENERRERKRILAAARGLRKHVEAYQRTYRKDIMREVMEVLLGGGS</sequence>
<reference evidence="1" key="1">
    <citation type="journal article" date="2010" name="Nucleic Acids Res.">
        <title>Two novel families of plasmids from hyperthermophilic archaea encoding new families of replication proteins.</title>
        <authorList>
            <person name="Soler N."/>
            <person name="Marguet E."/>
            <person name="Cortez D."/>
            <person name="Desnoues N."/>
            <person name="Keller J."/>
            <person name="van Tilbeurgh H."/>
            <person name="Sezonov G."/>
            <person name="Forterre P."/>
        </authorList>
    </citation>
    <scope>NUCLEOTIDE SEQUENCE</scope>
    <source>
        <strain evidence="1">26/2</strain>
        <plasmid evidence="1">pT26-2</plasmid>
    </source>
</reference>
<protein>
    <submittedName>
        <fullName evidence="1">T26-27p</fullName>
    </submittedName>
</protein>
<keyword evidence="1" id="KW-0614">Plasmid</keyword>
<accession>D6MY50</accession>
<dbReference type="EMBL" id="GU056179">
    <property type="protein sequence ID" value="ADF80251.1"/>
    <property type="molecule type" value="Genomic_DNA"/>
</dbReference>
<name>D6MY50_9EURY</name>
<dbReference type="RefSeq" id="WP_013088017.1">
    <property type="nucleotide sequence ID" value="NC_014116.1"/>
</dbReference>
<organism evidence="1">
    <name type="scientific">Thermococcus sp. 26/2</name>
    <dbReference type="NCBI Taxonomy" id="758583"/>
    <lineage>
        <taxon>Archaea</taxon>
        <taxon>Methanobacteriati</taxon>
        <taxon>Methanobacteriota</taxon>
        <taxon>Thermococci</taxon>
        <taxon>Thermococcales</taxon>
        <taxon>Thermococcaceae</taxon>
        <taxon>Thermococcus</taxon>
    </lineage>
</organism>
<evidence type="ECO:0000313" key="1">
    <source>
        <dbReference type="EMBL" id="ADF80251.1"/>
    </source>
</evidence>
<geneLocation type="plasmid" evidence="1">
    <name>pT26-2</name>
</geneLocation>
<proteinExistence type="predicted"/>